<sequence>MEGGQEKLCCSARNGRTALRGRKFCKAVAGGRSRRSRFSIRHASSSPQRTWPGSGPKEYGDSSCSTTACRIPATVDLPPRPHVKIRRPGTAERGRCIGRSSGYRRARESSPGGSMRQQPKPFIVEIKPSRKLKPIDRKTSIWGKLDLTADPDTLSAFKPEQVPAAGETNDRR</sequence>
<feature type="region of interest" description="Disordered" evidence="1">
    <location>
        <begin position="148"/>
        <end position="172"/>
    </location>
</feature>
<name>A0A0B4X9X4_9HYPH</name>
<protein>
    <submittedName>
        <fullName evidence="2">Uncharacterized protein</fullName>
    </submittedName>
</protein>
<evidence type="ECO:0000313" key="3">
    <source>
        <dbReference type="Proteomes" id="UP000031368"/>
    </source>
</evidence>
<keyword evidence="2" id="KW-0614">Plasmid</keyword>
<gene>
    <name evidence="2" type="ORF">RGR602_PA00181</name>
</gene>
<keyword evidence="3" id="KW-1185">Reference proteome</keyword>
<proteinExistence type="predicted"/>
<accession>A0A0B4X9X4</accession>
<dbReference type="EMBL" id="CP006878">
    <property type="protein sequence ID" value="AJD43525.1"/>
    <property type="molecule type" value="Genomic_DNA"/>
</dbReference>
<dbReference type="Proteomes" id="UP000031368">
    <property type="component" value="Plasmid pRgalR602a"/>
</dbReference>
<dbReference type="AlphaFoldDB" id="A0A0B4X9X4"/>
<reference evidence="2 3" key="1">
    <citation type="submission" date="2013-11" db="EMBL/GenBank/DDBJ databases">
        <title>Complete genome sequence of Rhizobium gallicum bv. gallicum R602.</title>
        <authorList>
            <person name="Bustos P."/>
            <person name="Santamaria R.I."/>
            <person name="Lozano L."/>
            <person name="Acosta J.L."/>
            <person name="Ormeno-Orrillo E."/>
            <person name="Rogel M.A."/>
            <person name="Romero D."/>
            <person name="Cevallos M.A."/>
            <person name="Martinez-Romero E."/>
            <person name="Gonzalez V."/>
        </authorList>
    </citation>
    <scope>NUCLEOTIDE SEQUENCE [LARGE SCALE GENOMIC DNA]</scope>
    <source>
        <strain evidence="2 3">R602</strain>
        <plasmid evidence="2 3">pRgalR602a</plasmid>
    </source>
</reference>
<dbReference type="KEGG" id="rga:RGR602_PA00181"/>
<organism evidence="2 3">
    <name type="scientific">Rhizobium gallicum bv. gallicum R602sp</name>
    <dbReference type="NCBI Taxonomy" id="1041138"/>
    <lineage>
        <taxon>Bacteria</taxon>
        <taxon>Pseudomonadati</taxon>
        <taxon>Pseudomonadota</taxon>
        <taxon>Alphaproteobacteria</taxon>
        <taxon>Hyphomicrobiales</taxon>
        <taxon>Rhizobiaceae</taxon>
        <taxon>Rhizobium/Agrobacterium group</taxon>
        <taxon>Rhizobium</taxon>
    </lineage>
</organism>
<evidence type="ECO:0000313" key="2">
    <source>
        <dbReference type="EMBL" id="AJD43525.1"/>
    </source>
</evidence>
<feature type="region of interest" description="Disordered" evidence="1">
    <location>
        <begin position="30"/>
        <end position="121"/>
    </location>
</feature>
<geneLocation type="plasmid" evidence="2 3">
    <name>pRgalR602a</name>
</geneLocation>
<evidence type="ECO:0000256" key="1">
    <source>
        <dbReference type="SAM" id="MobiDB-lite"/>
    </source>
</evidence>
<dbReference type="HOGENOM" id="CLU_1554024_0_0_5"/>